<sequence length="45" mass="4966">MTAHLPRRRGCRGALVGELLTHPVKDTFGDGEFVPLGPHLRQLLC</sequence>
<dbReference type="RefSeq" id="WP_306072649.1">
    <property type="nucleotide sequence ID" value="NZ_CP120988.1"/>
</dbReference>
<proteinExistence type="predicted"/>
<dbReference type="Proteomes" id="UP001235744">
    <property type="component" value="Chromosome"/>
</dbReference>
<organism evidence="1 2">
    <name type="scientific">Streptomyces poriferorum</name>
    <dbReference type="NCBI Taxonomy" id="2798799"/>
    <lineage>
        <taxon>Bacteria</taxon>
        <taxon>Bacillati</taxon>
        <taxon>Actinomycetota</taxon>
        <taxon>Actinomycetes</taxon>
        <taxon>Kitasatosporales</taxon>
        <taxon>Streptomycetaceae</taxon>
        <taxon>Streptomyces</taxon>
    </lineage>
</organism>
<accession>A0ABY9IG60</accession>
<evidence type="ECO:0000313" key="1">
    <source>
        <dbReference type="EMBL" id="WLQ54070.1"/>
    </source>
</evidence>
<reference evidence="1 2" key="1">
    <citation type="submission" date="2023-03" db="EMBL/GenBank/DDBJ databases">
        <title>Isolation and description of six Streptomyces strains from soil environments, able to metabolize different microbial glucans.</title>
        <authorList>
            <person name="Widen T."/>
            <person name="Larsbrink J."/>
        </authorList>
    </citation>
    <scope>NUCLEOTIDE SEQUENCE [LARGE SCALE GENOMIC DNA]</scope>
    <source>
        <strain evidence="1 2">Alt2</strain>
    </source>
</reference>
<name>A0ABY9IG60_9ACTN</name>
<evidence type="ECO:0000313" key="2">
    <source>
        <dbReference type="Proteomes" id="UP001235744"/>
    </source>
</evidence>
<dbReference type="EMBL" id="CP120988">
    <property type="protein sequence ID" value="WLQ54070.1"/>
    <property type="molecule type" value="Genomic_DNA"/>
</dbReference>
<keyword evidence="2" id="KW-1185">Reference proteome</keyword>
<protein>
    <submittedName>
        <fullName evidence="1">Uncharacterized protein</fullName>
    </submittedName>
</protein>
<gene>
    <name evidence="1" type="ORF">P8A19_00760</name>
</gene>